<evidence type="ECO:0000313" key="3">
    <source>
        <dbReference type="Proteomes" id="UP000017200"/>
    </source>
</evidence>
<dbReference type="HOGENOM" id="CLU_918880_0_0_1"/>
<organism evidence="1">
    <name type="scientific">Microbotryum lychnidis-dioicae (strain p1A1 Lamole / MvSl-1064)</name>
    <name type="common">Anther smut fungus</name>
    <dbReference type="NCBI Taxonomy" id="683840"/>
    <lineage>
        <taxon>Eukaryota</taxon>
        <taxon>Fungi</taxon>
        <taxon>Dikarya</taxon>
        <taxon>Basidiomycota</taxon>
        <taxon>Pucciniomycotina</taxon>
        <taxon>Microbotryomycetes</taxon>
        <taxon>Microbotryales</taxon>
        <taxon>Microbotryaceae</taxon>
        <taxon>Microbotryum</taxon>
    </lineage>
</organism>
<sequence length="303" mass="33652">MLVSTQDAIEDEEQNWADIESERMEELMRLAGSPAPAPAPARLPIHRAQTAPLQAHLAPPMQQYPSVYQPTSPAIHVPTAEPADDKDHRYPLERLNAACAVPAYSADPKVIGRLSQEASWDKARTLPRNDPIRLEMAAGIIRLKLQRQGEIKMDVIEVMKIMCGAYIDVCDTVHPQEAELFDSYTDENGIQARAQRKASKVKTLVTNFPKYLRALKEIQAVENEVFGTWAGADWSHYLKFLDDMHAGVHSGMKGSKLPIAFDERFRTLRSEPSATVTSLLEARIGGRLAQMAAKSSARSAARK</sequence>
<dbReference type="EnsemblFungi" id="MVLG_06619T0">
    <property type="protein sequence ID" value="MVLG_06619T0"/>
    <property type="gene ID" value="MVLG_06619"/>
</dbReference>
<keyword evidence="3" id="KW-1185">Reference proteome</keyword>
<dbReference type="AlphaFoldDB" id="U5HHU8"/>
<reference evidence="3" key="1">
    <citation type="submission" date="2010-11" db="EMBL/GenBank/DDBJ databases">
        <title>The genome sequence of Microbotryum violaceum strain p1A1 Lamole.</title>
        <authorList>
            <person name="Cuomo C."/>
            <person name="Perlin M."/>
            <person name="Young S.K."/>
            <person name="Zeng Q."/>
            <person name="Gargeya S."/>
            <person name="Alvarado L."/>
            <person name="Berlin A."/>
            <person name="Chapman S.B."/>
            <person name="Chen Z."/>
            <person name="Freedman E."/>
            <person name="Gellesch M."/>
            <person name="Goldberg J."/>
            <person name="Griggs A."/>
            <person name="Gujja S."/>
            <person name="Heilman E."/>
            <person name="Heiman D."/>
            <person name="Howarth C."/>
            <person name="Mehta T."/>
            <person name="Neiman D."/>
            <person name="Pearson M."/>
            <person name="Roberts A."/>
            <person name="Saif S."/>
            <person name="Shea T."/>
            <person name="Shenoy N."/>
            <person name="Sisk P."/>
            <person name="Stolte C."/>
            <person name="Sykes S."/>
            <person name="White J."/>
            <person name="Yandava C."/>
            <person name="Haas B."/>
            <person name="Nusbaum C."/>
            <person name="Birren B."/>
        </authorList>
    </citation>
    <scope>NUCLEOTIDE SEQUENCE [LARGE SCALE GENOMIC DNA]</scope>
    <source>
        <strain evidence="3">p1A1 Lamole</strain>
    </source>
</reference>
<dbReference type="EMBL" id="AEIJ01000825">
    <property type="status" value="NOT_ANNOTATED_CDS"/>
    <property type="molecule type" value="Genomic_DNA"/>
</dbReference>
<dbReference type="EMBL" id="GL541776">
    <property type="protein sequence ID" value="KDE02854.1"/>
    <property type="molecule type" value="Genomic_DNA"/>
</dbReference>
<dbReference type="STRING" id="683840.U5HHU8"/>
<accession>U5HHU8</accession>
<reference evidence="1" key="2">
    <citation type="submission" date="2010-11" db="EMBL/GenBank/DDBJ databases">
        <authorList>
            <consortium name="The Broad Institute Genome Sequencing Platform"/>
            <person name="Earl A."/>
            <person name="Ward D."/>
            <person name="Feldgarden M."/>
            <person name="Gevers D."/>
            <person name="Butler R."/>
            <person name="Young S.K."/>
            <person name="Zeng Q."/>
            <person name="Gargeya S."/>
            <person name="Fitzgerald M."/>
            <person name="Haas B."/>
            <person name="Abouelleil A."/>
            <person name="Alvarado L."/>
            <person name="Arachchi H.M."/>
            <person name="Berlin A."/>
            <person name="Brown A."/>
            <person name="Chapman S.B."/>
            <person name="Chen Z."/>
            <person name="Dunbar C."/>
            <person name="Freedman E."/>
            <person name="Gearin G."/>
            <person name="Gellesch M."/>
            <person name="Goldberg J."/>
            <person name="Griggs A."/>
            <person name="Gujja S."/>
            <person name="Heilman E."/>
            <person name="Heiman D."/>
            <person name="Howarth C."/>
            <person name="Larson L."/>
            <person name="Lui A."/>
            <person name="MacDonald P.J.P."/>
            <person name="Mehta T."/>
            <person name="Montmayeur A."/>
            <person name="Murphy C."/>
            <person name="Neiman D."/>
            <person name="Pearson M."/>
            <person name="Priest M."/>
            <person name="Roberts A."/>
            <person name="Saif S."/>
            <person name="Shea T."/>
            <person name="Shenoy N."/>
            <person name="Sisk P."/>
            <person name="Stolte C."/>
            <person name="Sykes S."/>
            <person name="White J."/>
            <person name="Yandava C."/>
            <person name="Wortman J."/>
            <person name="Nusbaum C."/>
            <person name="Birren B."/>
        </authorList>
    </citation>
    <scope>NUCLEOTIDE SEQUENCE</scope>
    <source>
        <strain evidence="1">P1A1 Lamole</strain>
    </source>
</reference>
<name>U5HHU8_USTV1</name>
<evidence type="ECO:0000313" key="2">
    <source>
        <dbReference type="EnsemblFungi" id="MVLG_06619T0"/>
    </source>
</evidence>
<dbReference type="InParanoid" id="U5HHU8"/>
<dbReference type="Proteomes" id="UP000017200">
    <property type="component" value="Unassembled WGS sequence"/>
</dbReference>
<reference evidence="1 3" key="3">
    <citation type="journal article" date="2015" name="BMC Genomics">
        <title>Sex and parasites: genomic and transcriptomic analysis of Microbotryum lychnidis-dioicae, the biotrophic and plant-castrating anther smut fungus.</title>
        <authorList>
            <person name="Perlin M.H."/>
            <person name="Amselem J."/>
            <person name="Fontanillas E."/>
            <person name="Toh S.S."/>
            <person name="Chen Z."/>
            <person name="Goldberg J."/>
            <person name="Duplessis S."/>
            <person name="Henrissat B."/>
            <person name="Young S."/>
            <person name="Zeng Q."/>
            <person name="Aguileta G."/>
            <person name="Petit E."/>
            <person name="Badouin H."/>
            <person name="Andrews J."/>
            <person name="Razeeq D."/>
            <person name="Gabaldon T."/>
            <person name="Quesneville H."/>
            <person name="Giraud T."/>
            <person name="Hood M.E."/>
            <person name="Schultz D.J."/>
            <person name="Cuomo C.A."/>
        </authorList>
    </citation>
    <scope>NUCLEOTIDE SEQUENCE [LARGE SCALE GENOMIC DNA]</scope>
    <source>
        <strain evidence="1">P1A1 Lamole</strain>
        <strain evidence="3">p1A1 Lamole</strain>
    </source>
</reference>
<proteinExistence type="predicted"/>
<evidence type="ECO:0000313" key="1">
    <source>
        <dbReference type="EMBL" id="KDE02854.1"/>
    </source>
</evidence>
<protein>
    <submittedName>
        <fullName evidence="1 2">Uncharacterized protein</fullName>
    </submittedName>
</protein>
<reference evidence="2" key="4">
    <citation type="submission" date="2015-06" db="UniProtKB">
        <authorList>
            <consortium name="EnsemblFungi"/>
        </authorList>
    </citation>
    <scope>IDENTIFICATION</scope>
</reference>
<gene>
    <name evidence="1" type="ORF">MVLG_06619</name>
</gene>